<accession>X0SWG2</accession>
<name>X0SWG2_9ZZZZ</name>
<dbReference type="AlphaFoldDB" id="X0SWG2"/>
<feature type="non-terminal residue" evidence="1">
    <location>
        <position position="37"/>
    </location>
</feature>
<organism evidence="1">
    <name type="scientific">marine sediment metagenome</name>
    <dbReference type="NCBI Taxonomy" id="412755"/>
    <lineage>
        <taxon>unclassified sequences</taxon>
        <taxon>metagenomes</taxon>
        <taxon>ecological metagenomes</taxon>
    </lineage>
</organism>
<protein>
    <submittedName>
        <fullName evidence="1">Uncharacterized protein</fullName>
    </submittedName>
</protein>
<gene>
    <name evidence="1" type="ORF">S01H1_11553</name>
</gene>
<reference evidence="1" key="1">
    <citation type="journal article" date="2014" name="Front. Microbiol.">
        <title>High frequency of phylogenetically diverse reductive dehalogenase-homologous genes in deep subseafloor sedimentary metagenomes.</title>
        <authorList>
            <person name="Kawai M."/>
            <person name="Futagami T."/>
            <person name="Toyoda A."/>
            <person name="Takaki Y."/>
            <person name="Nishi S."/>
            <person name="Hori S."/>
            <person name="Arai W."/>
            <person name="Tsubouchi T."/>
            <person name="Morono Y."/>
            <person name="Uchiyama I."/>
            <person name="Ito T."/>
            <person name="Fujiyama A."/>
            <person name="Inagaki F."/>
            <person name="Takami H."/>
        </authorList>
    </citation>
    <scope>NUCLEOTIDE SEQUENCE</scope>
    <source>
        <strain evidence="1">Expedition CK06-06</strain>
    </source>
</reference>
<proteinExistence type="predicted"/>
<comment type="caution">
    <text evidence="1">The sequence shown here is derived from an EMBL/GenBank/DDBJ whole genome shotgun (WGS) entry which is preliminary data.</text>
</comment>
<sequence>MTAMDGIETGSNRKKAWYVNEVENFPILALDPVALQP</sequence>
<dbReference type="EMBL" id="BARS01005893">
    <property type="protein sequence ID" value="GAF80272.1"/>
    <property type="molecule type" value="Genomic_DNA"/>
</dbReference>
<evidence type="ECO:0000313" key="1">
    <source>
        <dbReference type="EMBL" id="GAF80272.1"/>
    </source>
</evidence>